<evidence type="ECO:0000313" key="3">
    <source>
        <dbReference type="Proteomes" id="UP000016665"/>
    </source>
</evidence>
<keyword evidence="3" id="KW-1185">Reference proteome</keyword>
<evidence type="ECO:0000313" key="2">
    <source>
        <dbReference type="Ensembl" id="ENSFALP00000020030.1"/>
    </source>
</evidence>
<name>A0A803VBC4_FICAL</name>
<dbReference type="Proteomes" id="UP000016665">
    <property type="component" value="Unplaced"/>
</dbReference>
<proteinExistence type="predicted"/>
<evidence type="ECO:0000256" key="1">
    <source>
        <dbReference type="SAM" id="MobiDB-lite"/>
    </source>
</evidence>
<dbReference type="Ensembl" id="ENSFALT00000033893.1">
    <property type="protein sequence ID" value="ENSFALP00000020030.1"/>
    <property type="gene ID" value="ENSFALG00000027427.1"/>
</dbReference>
<protein>
    <submittedName>
        <fullName evidence="2">Uncharacterized protein</fullName>
    </submittedName>
</protein>
<accession>A0A803VBC4</accession>
<sequence>MEISKRRRLRQRRAQPVRGRSALTAGLMLLLGPARRCTAQPKLKLAAPDSAPTAGTTARLSPEPGSAAGPAAPKNTFHAQQGPLRRGSPREKIKLRGLP</sequence>
<feature type="compositionally biased region" description="Low complexity" evidence="1">
    <location>
        <begin position="61"/>
        <end position="73"/>
    </location>
</feature>
<reference evidence="2" key="1">
    <citation type="submission" date="2025-08" db="UniProtKB">
        <authorList>
            <consortium name="Ensembl"/>
        </authorList>
    </citation>
    <scope>IDENTIFICATION</scope>
</reference>
<reference evidence="2" key="2">
    <citation type="submission" date="2025-09" db="UniProtKB">
        <authorList>
            <consortium name="Ensembl"/>
        </authorList>
    </citation>
    <scope>IDENTIFICATION</scope>
</reference>
<feature type="region of interest" description="Disordered" evidence="1">
    <location>
        <begin position="43"/>
        <end position="99"/>
    </location>
</feature>
<dbReference type="AlphaFoldDB" id="A0A803VBC4"/>
<organism evidence="2 3">
    <name type="scientific">Ficedula albicollis</name>
    <name type="common">Collared flycatcher</name>
    <name type="synonym">Muscicapa albicollis</name>
    <dbReference type="NCBI Taxonomy" id="59894"/>
    <lineage>
        <taxon>Eukaryota</taxon>
        <taxon>Metazoa</taxon>
        <taxon>Chordata</taxon>
        <taxon>Craniata</taxon>
        <taxon>Vertebrata</taxon>
        <taxon>Euteleostomi</taxon>
        <taxon>Archelosauria</taxon>
        <taxon>Archosauria</taxon>
        <taxon>Dinosauria</taxon>
        <taxon>Saurischia</taxon>
        <taxon>Theropoda</taxon>
        <taxon>Coelurosauria</taxon>
        <taxon>Aves</taxon>
        <taxon>Neognathae</taxon>
        <taxon>Neoaves</taxon>
        <taxon>Telluraves</taxon>
        <taxon>Australaves</taxon>
        <taxon>Passeriformes</taxon>
        <taxon>Muscicapidae</taxon>
        <taxon>Ficedula</taxon>
    </lineage>
</organism>
<feature type="compositionally biased region" description="Basic and acidic residues" evidence="1">
    <location>
        <begin position="88"/>
        <end position="99"/>
    </location>
</feature>